<proteinExistence type="predicted"/>
<dbReference type="InterPro" id="IPR036397">
    <property type="entry name" value="RNaseH_sf"/>
</dbReference>
<feature type="region of interest" description="Disordered" evidence="2">
    <location>
        <begin position="803"/>
        <end position="826"/>
    </location>
</feature>
<dbReference type="EMBL" id="CAMXCT010006556">
    <property type="protein sequence ID" value="CAI4015883.1"/>
    <property type="molecule type" value="Genomic_DNA"/>
</dbReference>
<evidence type="ECO:0000256" key="1">
    <source>
        <dbReference type="SAM" id="Coils"/>
    </source>
</evidence>
<feature type="transmembrane region" description="Helical" evidence="3">
    <location>
        <begin position="56"/>
        <end position="76"/>
    </location>
</feature>
<feature type="region of interest" description="Disordered" evidence="2">
    <location>
        <begin position="508"/>
        <end position="532"/>
    </location>
</feature>
<feature type="region of interest" description="Disordered" evidence="2">
    <location>
        <begin position="2091"/>
        <end position="2114"/>
    </location>
</feature>
<keyword evidence="1" id="KW-0175">Coiled coil</keyword>
<reference evidence="5" key="1">
    <citation type="submission" date="2022-10" db="EMBL/GenBank/DDBJ databases">
        <authorList>
            <person name="Chen Y."/>
            <person name="Dougan E. K."/>
            <person name="Chan C."/>
            <person name="Rhodes N."/>
            <person name="Thang M."/>
        </authorList>
    </citation>
    <scope>NUCLEOTIDE SEQUENCE</scope>
</reference>
<evidence type="ECO:0000256" key="3">
    <source>
        <dbReference type="SAM" id="Phobius"/>
    </source>
</evidence>
<evidence type="ECO:0000313" key="6">
    <source>
        <dbReference type="EMBL" id="CAL1169258.1"/>
    </source>
</evidence>
<feature type="region of interest" description="Disordered" evidence="2">
    <location>
        <begin position="927"/>
        <end position="959"/>
    </location>
</feature>
<dbReference type="PROSITE" id="PS00028">
    <property type="entry name" value="ZINC_FINGER_C2H2_1"/>
    <property type="match status" value="1"/>
</dbReference>
<feature type="region of interest" description="Disordered" evidence="2">
    <location>
        <begin position="1151"/>
        <end position="1210"/>
    </location>
</feature>
<feature type="transmembrane region" description="Helical" evidence="3">
    <location>
        <begin position="385"/>
        <end position="408"/>
    </location>
</feature>
<feature type="coiled-coil region" evidence="1">
    <location>
        <begin position="730"/>
        <end position="757"/>
    </location>
</feature>
<keyword evidence="3" id="KW-0472">Membrane</keyword>
<dbReference type="InterPro" id="IPR012337">
    <property type="entry name" value="RNaseH-like_sf"/>
</dbReference>
<dbReference type="GO" id="GO:0003676">
    <property type="term" value="F:nucleic acid binding"/>
    <property type="evidence" value="ECO:0007669"/>
    <property type="project" value="InterPro"/>
</dbReference>
<accession>A0A9P1GK18</accession>
<dbReference type="SUPFAM" id="SSF56219">
    <property type="entry name" value="DNase I-like"/>
    <property type="match status" value="1"/>
</dbReference>
<name>A0A9P1GK18_9DINO</name>
<dbReference type="SUPFAM" id="SSF53098">
    <property type="entry name" value="Ribonuclease H-like"/>
    <property type="match status" value="1"/>
</dbReference>
<dbReference type="PANTHER" id="PTHR47027:SF20">
    <property type="entry name" value="REVERSE TRANSCRIPTASE-LIKE PROTEIN WITH RNA-DIRECTED DNA POLYMERASE DOMAIN"/>
    <property type="match status" value="1"/>
</dbReference>
<feature type="domain" description="C2H2-type" evidence="4">
    <location>
        <begin position="3752"/>
        <end position="3773"/>
    </location>
</feature>
<feature type="compositionally biased region" description="Polar residues" evidence="2">
    <location>
        <begin position="934"/>
        <end position="949"/>
    </location>
</feature>
<protein>
    <recommendedName>
        <fullName evidence="4">C2H2-type domain-containing protein</fullName>
    </recommendedName>
</protein>
<dbReference type="EMBL" id="CAMXCT030006556">
    <property type="protein sequence ID" value="CAL4803195.1"/>
    <property type="molecule type" value="Genomic_DNA"/>
</dbReference>
<organism evidence="5">
    <name type="scientific">Cladocopium goreaui</name>
    <dbReference type="NCBI Taxonomy" id="2562237"/>
    <lineage>
        <taxon>Eukaryota</taxon>
        <taxon>Sar</taxon>
        <taxon>Alveolata</taxon>
        <taxon>Dinophyceae</taxon>
        <taxon>Suessiales</taxon>
        <taxon>Symbiodiniaceae</taxon>
        <taxon>Cladocopium</taxon>
    </lineage>
</organism>
<dbReference type="OrthoDB" id="415871at2759"/>
<dbReference type="Proteomes" id="UP001152797">
    <property type="component" value="Unassembled WGS sequence"/>
</dbReference>
<keyword evidence="7" id="KW-1185">Reference proteome</keyword>
<feature type="transmembrane region" description="Helical" evidence="3">
    <location>
        <begin position="352"/>
        <end position="373"/>
    </location>
</feature>
<evidence type="ECO:0000256" key="2">
    <source>
        <dbReference type="SAM" id="MobiDB-lite"/>
    </source>
</evidence>
<feature type="region of interest" description="Disordered" evidence="2">
    <location>
        <begin position="1377"/>
        <end position="1434"/>
    </location>
</feature>
<feature type="compositionally biased region" description="Low complexity" evidence="2">
    <location>
        <begin position="950"/>
        <end position="959"/>
    </location>
</feature>
<keyword evidence="3" id="KW-0812">Transmembrane</keyword>
<feature type="region of interest" description="Disordered" evidence="2">
    <location>
        <begin position="1446"/>
        <end position="1465"/>
    </location>
</feature>
<gene>
    <name evidence="5" type="ORF">C1SCF055_LOCUS40684</name>
</gene>
<dbReference type="Gene3D" id="3.60.10.10">
    <property type="entry name" value="Endonuclease/exonuclease/phosphatase"/>
    <property type="match status" value="1"/>
</dbReference>
<feature type="transmembrane region" description="Helical" evidence="3">
    <location>
        <begin position="232"/>
        <end position="257"/>
    </location>
</feature>
<dbReference type="InterPro" id="IPR013087">
    <property type="entry name" value="Znf_C2H2_type"/>
</dbReference>
<comment type="caution">
    <text evidence="5">The sequence shown here is derived from an EMBL/GenBank/DDBJ whole genome shotgun (WGS) entry which is preliminary data.</text>
</comment>
<dbReference type="Gene3D" id="3.30.420.10">
    <property type="entry name" value="Ribonuclease H-like superfamily/Ribonuclease H"/>
    <property type="match status" value="1"/>
</dbReference>
<dbReference type="EMBL" id="CAMXCT020006556">
    <property type="protein sequence ID" value="CAL1169258.1"/>
    <property type="molecule type" value="Genomic_DNA"/>
</dbReference>
<feature type="compositionally biased region" description="Polar residues" evidence="2">
    <location>
        <begin position="1403"/>
        <end position="1434"/>
    </location>
</feature>
<keyword evidence="3" id="KW-1133">Transmembrane helix</keyword>
<dbReference type="PANTHER" id="PTHR47027">
    <property type="entry name" value="REVERSE TRANSCRIPTASE DOMAIN-CONTAINING PROTEIN"/>
    <property type="match status" value="1"/>
</dbReference>
<feature type="compositionally biased region" description="Polar residues" evidence="2">
    <location>
        <begin position="1156"/>
        <end position="1167"/>
    </location>
</feature>
<evidence type="ECO:0000259" key="4">
    <source>
        <dbReference type="PROSITE" id="PS00028"/>
    </source>
</evidence>
<evidence type="ECO:0000313" key="7">
    <source>
        <dbReference type="Proteomes" id="UP001152797"/>
    </source>
</evidence>
<reference evidence="6" key="2">
    <citation type="submission" date="2024-04" db="EMBL/GenBank/DDBJ databases">
        <authorList>
            <person name="Chen Y."/>
            <person name="Shah S."/>
            <person name="Dougan E. K."/>
            <person name="Thang M."/>
            <person name="Chan C."/>
        </authorList>
    </citation>
    <scope>NUCLEOTIDE SEQUENCE [LARGE SCALE GENOMIC DNA]</scope>
</reference>
<sequence>MASHDCMAHLWIPPQDTAAMAEKPAAPLVLLLAPGDRAAAVRETLMSLKSLRCQGGWASVVAVMVAPLAALLLFAADSFPWIKVETYEATSTSLRAHFTLAEGCMRVRFLSDGRRRQVEPLRVPWIPLEDLVEGPPALAQFRRQLLRPNQRVDALGARPGERDMEFVVNNLDRTRKCSEWDPTFFRPLDTASVFTELAKNGALGLLLGAWLSQLLGLALLRRSKPGSWKPVLVLRMSGCLYLLSCAVSVAGLTHYSAVMRHRLKVLCSEFVLGISGGDVVLWPQDLQLQMATGSHFMLTSAFVSFLLGIHQLTEECLGIRSNGFPWRLAVALPGESKVRGAPPLLRGAAGTYIDVVVNLPVFVLVLGLASLTLPRRSSTCMTFPLGYIIALVFGVFPFFGDGISYVAASSAEAESQREACLVPPPYWLGYFVTSSAEAHQNHPRRGFPEKTASSNGFERTAGVALWDLQEDEVTERMVLRPVRAILGSLLSPYQCTAGAAAQKSRKKNASQSWQYAEAHPVTRSEHSNPPWHPGSSWNMHQPVAPPMMDGKGYGKGFNHLNMQLASPPPPPPPMLVGQPVPHGVPWMPQNLQHPMPVTPMMPFVPPVDHAMAPPPQAHVPDEVLDEQKKEKSAQYKLNKIVKAAKKEDHLSPEFQDLVHKEMKKDDKESTDDLLAAVKELGVAKESLMEVERARMQLWSQWRIFLQQSVVKWKEYTAQFQSSESSFHTRMQEATAYLKRVQRRVDRAKKRADKLGLDKEEVLQISDDDMEEADIREEEELPRDEHAQKIQEGLRQVVTSLSDLSESAEKLEPKAKRPRTKEEEEQFGDKYSNLPFDECSQWTHTILSEPTFLSPWRAAEQAFDLAIECGDWHTLRVDTFSLTPKKRSTKPGVRFDESVLVFQGKDDGVEFQPHLAVINDFYTRPVPRQCPSGARKSSPTRGWSGTSPHASQSSGQSTQSGLPFDLPPYLHHLEIKWKESGINLMPHERYRLRTWYIHHEHNLIWKIPRFVELQPDPLQWHQDVLHQWRDQLHSDAVLNIAVVFPEVRALRQAQVHGDLILTQGAHDRCGGLTTVFPPGSDEQGSYTWAASYPRHLSGVEILRGVAADSLLLSHACDVFHGGVSIPVTPQPTHWMMNGHSFVAVFQDLTGAPGTDDSAIQSMPTGASQPQAVASDPPVPPDPEDPDDLAAPHSEHQESEEDSSTASSSSFDEEDLQGLQIFGLAQQTHHCFVRWKTYTGVLLDVLASIGLHRDFAIGFHSLQADLVDQHAAEDAIILQRVGDVPPGSSHQLGLVDIVTHCPTTNSQRAQRAVHLLPPQLCRQGLILELGLQNSCVLGDQTDHCTIYHNNILWEPLDFGPRELLHGVYLRVVIGEPARQPHKTAVSQSTTTECQTEERPTKYSRSRTPAASSMSSTQGLQMHQSSTQLHRQKTSPLLQHSASYPSLGYAHPGVVAQHSTGRRGRSSSRAEWTVQVRRQYIESSICEDPEEGPVAYWTTWYLHHQRYLRNMESRTLRLDRFASHWHRDLQDLWAGVIDPLDDFQVFVVNPEPPADDEHQAQGHLLIVQGQSDQVPALLSTVFDHPVHRRLWRLAALMPAFVQTIDVNEILSLQRWCTRRQCEYHSSSGPWHEGEVIPLQPGEGLQITITQQPIHEDHDGLGLMQTSCSSVRDDIRGTYSLHRDRWLVDDPSHWLQEVMALWQDVFQPGDDTLIQIIHPQPVQAGLRIDTPHLMIEQKPSEGQAAVVLSTFFHETLPIQLMQEAFSVSRWISTSDLIDILEINPLCDIQRCTARLGGAPFDKYIRHDIPSAASIEMHVQPARCLGDPTAGSAGDLYVNRQTALVTSHSLVQTGRWLRRSRAQISQSSSLQTPQDRLCDDYLQVPQRVAAHAGFWANGGPRPTPNWPLHWATIQEVWHYFFGAQDLPADAFIRAEVWFSDHCRRPWSDAGRIVQLGADLGSWIPSLQQAWSDWFRDDLPFDLQVVRPMPISGIDMVQFHVILLQQPEPDKRSVILTVMDSFADPWDPAQICTVLPTTVDHWQLLREAVVEFQCPPIVPASRCRTLFGNLDISAGNLFPVPDGACFTVVVENPDIEPQLPLGPEYREDAAEDPGPDGLSLLQHRAQPLRQALTPEVASRDWASDETFAESHQVDQPRVITLIAGAPIDLLPDQVEIPANGGQRELEVELLAWGHRVKAFFFGDHDKAVCFPPGWSFPTDAHYMFCHSDVKDPNGAFLHSCSSELQEIDQLRLLHSCGYLRAVVRSCVEVFPRFYQVRFTDQQVAPTETTQKTRPCASWPPPQPFLTQPARPFQPGTTFSTDQLLRTNVSLGDIEEFFRSHQDVLYTDPTGYGFPEEVLQAILDCDQTLRWDELDRLIIYADGSSAGTGRHLPPLQAAEEGLGDAWAYVVLGERYSPPGLTLLGWNAQLVQYEADGNFYLGATRVGADIAEKEAISWAGLWRLTQNSSLPTTFRTDSMTTELQASGQIGNPTCAESHETVRGIFQALESLLPGDALQFSHVPGHCGEPWNELCDFLAKLEISRSQYFRRPTLTMRTWRPALRFLWMVFSKQDGLPQFCGEGFHVPPPDLPDQQQPCLTAVSDVSTLDIQYHLSICTANVNSLSTGPDGHRGKLDYLRTQFVQLGLNVIGIQEARTPVSHTFVDKVIRLTSGSQGKHLGVELWINTSQPYGWCDNEALYFQREHFQVVHKDPRALLVHAVCPYLDAWFLVGHAPHSGIEEEARLSWWAHFIALGERKTSGAHLFVMVDANAAPGGEDGKAVLRSDLPTSLNTPLWREFLQTCHLGLPCTGAAHEGDIMTWISPDGSSHHCLDYVAIDLALMASCTFSSVVEELDLGHAQWDHTATAVQLNWKGTHSRQEKRRERKPAFDPRQIDTDKIEEILKDYQVPSWTTDIETHVEGFNAHVLQGLHQSCSRGSDQPKKPFFDTQLWDLRKSKLRRRKQLKDIERRLRDEAKVVLFQQWKQSSKGSVDPLLSTTFFEYNTSLICHKFRVWGALRVETRQLRLRLRSAKQRHIQECFENMDAGASASTILHKLRPITGPSNLKKLKKAALPYLQKEDGTHCLDPHDAREEWINFFQQMEGGVRLSKEEQHDQWVQSLAAFRSQRLQVHVTELPTLLELERAFRRVQPNKAVGPDGIHPAVCHSAPCRMARKCFAQLMKFYLHGQEALIHNGGCLHPIWKGKGPMDVCSSFRSILVSSHVGKCLHRAIRQTQCTFFERYLQAEQLGGRRHVPVTLGVHAVRAYLRQHAARGHCVGLVFLDLTEAFYQVLRPLAIGGPVEDNTILQMAHRLGLPDDIMHDLWQHLADPHATELARLPPQAQHALRALHSETHFHLRGQEDVCKTKVGSRPGDCFADVVFSYLWARLLHGLQARLHAVGVDNQIPYQETFEPFEVSEADQTADFIGPTWMDDLCLCVSAEDALSLERKVCLSTSLLLASCRQFAMTPNLKAGKTEILLSLRGRHSHKVKKQYFGPNASRRMGILDEDTTHHVQVVSSYQHLGGLVHHKQDNVAEIRKRIAIAHTTFSQHRRTLLQNPCLSLHRRIELFRSLVLSRLLYGAESWTISTKQFKHYLHSAIIRLYRRLLPASRDQHVTDDEVLCSTGLPSPSELFRACRLRYLCTLFACHDVIPWGLLNADTAWLELMRDDLTWMWRQLRGASSLLDPVDHFESWRYLLRYHRPFWKRLVRRACEHASLQRSNHHMVMAAHHRILEQLIESGHLSPEVLRPTPAALPVGHLYGCMACQKSFTSRGGEGAHMFKVHGIRNKVRQFFNTTTCPACLREYFTHGKVKNHLLHSERCRRILIGRGHRVEPVGGWGSRQDRELAAAHDSLLPPMQSEGPMLPTVLGEEILHDLILGEDIYQALAERGDLPEQMTIEQIIRKVIQDRSVSWSTCSATLSYLLEHITHEDAETIGLAYQDVVATLQYLNTGDAWCFLGAVHGRETAYDAIDQLHSILAQESEVQRQAPLYSGPPKAFGRHRYVLHAFSGRRRVGDLQYFLDRASATEENFVIHTISLDLVVDACWGDVSRIETRRFWLQGIREGYVTSLLAGPPCETWSKARGVTIPGRRCPRVLRLLEALWGMDSLSLRELRQLGVGNLLLLFTVEALVHLALAGGHGILEHPAMPDEEEKASIWRLPLISTLLTWPDFRIVRLAQGLWGAASPKPTMLLALNMPELEHHLRAWQTARDLPRGASIGVDASGHWATTKLKEYPPALCSGLCSAFLGVQRTHDTDPTLVIGQEFISRSLALEISDYGDVIGKDYAG</sequence>
<dbReference type="InterPro" id="IPR036691">
    <property type="entry name" value="Endo/exonu/phosph_ase_sf"/>
</dbReference>
<evidence type="ECO:0000313" key="5">
    <source>
        <dbReference type="EMBL" id="CAI4015883.1"/>
    </source>
</evidence>